<dbReference type="InterPro" id="IPR017972">
    <property type="entry name" value="Cyt_P450_CS"/>
</dbReference>
<dbReference type="CDD" id="cd20653">
    <property type="entry name" value="CYP81"/>
    <property type="match status" value="1"/>
</dbReference>
<keyword evidence="6 8" id="KW-0503">Monooxygenase</keyword>
<keyword evidence="4 8" id="KW-0560">Oxidoreductase</keyword>
<evidence type="ECO:0000313" key="10">
    <source>
        <dbReference type="EMBL" id="KAI3916055.1"/>
    </source>
</evidence>
<dbReference type="InterPro" id="IPR050651">
    <property type="entry name" value="Plant_Cytochrome_P450_Monoox"/>
</dbReference>
<dbReference type="GO" id="GO:0004497">
    <property type="term" value="F:monooxygenase activity"/>
    <property type="evidence" value="ECO:0007669"/>
    <property type="project" value="UniProtKB-KW"/>
</dbReference>
<accession>A0AAD4SQ63</accession>
<evidence type="ECO:0000256" key="1">
    <source>
        <dbReference type="ARBA" id="ARBA00010617"/>
    </source>
</evidence>
<evidence type="ECO:0000256" key="7">
    <source>
        <dbReference type="PIRSR" id="PIRSR602401-1"/>
    </source>
</evidence>
<dbReference type="PANTHER" id="PTHR47947:SF13">
    <property type="entry name" value="CYTOCHROME P450, FAMILY 81, SUBFAMILY K, POLYPEPTIDE 1-RELATED"/>
    <property type="match status" value="1"/>
</dbReference>
<dbReference type="PROSITE" id="PS00086">
    <property type="entry name" value="CYTOCHROME_P450"/>
    <property type="match status" value="1"/>
</dbReference>
<evidence type="ECO:0008006" key="12">
    <source>
        <dbReference type="Google" id="ProtNLM"/>
    </source>
</evidence>
<dbReference type="FunFam" id="1.10.630.10:FF:000081">
    <property type="entry name" value="Cytochrome P450 CYP81N5"/>
    <property type="match status" value="1"/>
</dbReference>
<dbReference type="PANTHER" id="PTHR47947">
    <property type="entry name" value="CYTOCHROME P450 82C3-RELATED"/>
    <property type="match status" value="1"/>
</dbReference>
<keyword evidence="5 7" id="KW-0408">Iron</keyword>
<keyword evidence="9" id="KW-0732">Signal</keyword>
<dbReference type="PRINTS" id="PR00463">
    <property type="entry name" value="EP450I"/>
</dbReference>
<dbReference type="GO" id="GO:0005506">
    <property type="term" value="F:iron ion binding"/>
    <property type="evidence" value="ECO:0007669"/>
    <property type="project" value="InterPro"/>
</dbReference>
<dbReference type="Gene3D" id="1.10.630.10">
    <property type="entry name" value="Cytochrome P450"/>
    <property type="match status" value="1"/>
</dbReference>
<evidence type="ECO:0000256" key="9">
    <source>
        <dbReference type="SAM" id="SignalP"/>
    </source>
</evidence>
<dbReference type="GO" id="GO:0020037">
    <property type="term" value="F:heme binding"/>
    <property type="evidence" value="ECO:0007669"/>
    <property type="project" value="InterPro"/>
</dbReference>
<name>A0AAD4SQ63_9MAGN</name>
<comment type="caution">
    <text evidence="10">The sequence shown here is derived from an EMBL/GenBank/DDBJ whole genome shotgun (WGS) entry which is preliminary data.</text>
</comment>
<evidence type="ECO:0000256" key="4">
    <source>
        <dbReference type="ARBA" id="ARBA00023002"/>
    </source>
</evidence>
<dbReference type="InterPro" id="IPR036396">
    <property type="entry name" value="Cyt_P450_sf"/>
</dbReference>
<keyword evidence="11" id="KW-1185">Reference proteome</keyword>
<keyword evidence="2 7" id="KW-0349">Heme</keyword>
<dbReference type="EMBL" id="JAJJMB010009125">
    <property type="protein sequence ID" value="KAI3916055.1"/>
    <property type="molecule type" value="Genomic_DNA"/>
</dbReference>
<sequence length="525" mass="59880">MEMFNFLSISIFIVFLLLLYKLLVEPTKNLPPSPPSYPIIGHLHILKKPLHRTFHSLSNKFGPILFLRLGFCRVLVISSPSAVEECLSKNDVVFANRPPFLSGKHFGYNFTALGWAPYGQHWRNLRRISTIEVFSSNSIQSSSRIRKEEIESVTNQLVGRFNGGEGGFVKVEMKSLFLELVFNVMMRIVAGKKVIDYGNDEDKKKIELDNLREIFVPNMSMNLVDLFPVLKWVNFIIGFDKKLAYVHRKRDAYLQNLVVERRKKRENDLNLNDECETKKVFIDVLLKLQETEPEQYPQDIVNGLIGIFFTAGTDTSALTMEWVMSALLKHPDALEKVTAEIDLHVGNHRLLDENDLPKLPYLHSVINETLRLYPVGPLLVPHASSEECTVGGYRVPRGTVLLTNVWAIHRDPKLWDEPLKFKPERFIDALEKDRDGKLWSSSFLPFGMGRRGCPGNLMGMQLVSLVLGRLLQCFEWVRFGNEEVDMSEGPGLTMPIAKPLVVVCKPRQALMDFLTKNLVDSGNLI</sequence>
<proteinExistence type="inferred from homology"/>
<reference evidence="10" key="1">
    <citation type="submission" date="2022-04" db="EMBL/GenBank/DDBJ databases">
        <title>A functionally conserved STORR gene fusion in Papaver species that diverged 16.8 million years ago.</title>
        <authorList>
            <person name="Catania T."/>
        </authorList>
    </citation>
    <scope>NUCLEOTIDE SEQUENCE</scope>
    <source>
        <strain evidence="10">S-188037</strain>
    </source>
</reference>
<organism evidence="10 11">
    <name type="scientific">Papaver atlanticum</name>
    <dbReference type="NCBI Taxonomy" id="357466"/>
    <lineage>
        <taxon>Eukaryota</taxon>
        <taxon>Viridiplantae</taxon>
        <taxon>Streptophyta</taxon>
        <taxon>Embryophyta</taxon>
        <taxon>Tracheophyta</taxon>
        <taxon>Spermatophyta</taxon>
        <taxon>Magnoliopsida</taxon>
        <taxon>Ranunculales</taxon>
        <taxon>Papaveraceae</taxon>
        <taxon>Papaveroideae</taxon>
        <taxon>Papaver</taxon>
    </lineage>
</organism>
<evidence type="ECO:0000256" key="3">
    <source>
        <dbReference type="ARBA" id="ARBA00022723"/>
    </source>
</evidence>
<gene>
    <name evidence="10" type="ORF">MKW98_004496</name>
</gene>
<comment type="cofactor">
    <cofactor evidence="7">
        <name>heme</name>
        <dbReference type="ChEBI" id="CHEBI:30413"/>
    </cofactor>
</comment>
<keyword evidence="3 7" id="KW-0479">Metal-binding</keyword>
<dbReference type="Proteomes" id="UP001202328">
    <property type="component" value="Unassembled WGS sequence"/>
</dbReference>
<protein>
    <recommendedName>
        <fullName evidence="12">Cytochrome P450</fullName>
    </recommendedName>
</protein>
<dbReference type="SUPFAM" id="SSF48264">
    <property type="entry name" value="Cytochrome P450"/>
    <property type="match status" value="1"/>
</dbReference>
<dbReference type="Pfam" id="PF00067">
    <property type="entry name" value="p450"/>
    <property type="match status" value="1"/>
</dbReference>
<evidence type="ECO:0000256" key="8">
    <source>
        <dbReference type="RuleBase" id="RU000461"/>
    </source>
</evidence>
<evidence type="ECO:0000256" key="5">
    <source>
        <dbReference type="ARBA" id="ARBA00023004"/>
    </source>
</evidence>
<dbReference type="GO" id="GO:0033075">
    <property type="term" value="P:isoquinoline alkaloid biosynthetic process"/>
    <property type="evidence" value="ECO:0007669"/>
    <property type="project" value="UniProtKB-ARBA"/>
</dbReference>
<feature type="signal peptide" evidence="9">
    <location>
        <begin position="1"/>
        <end position="26"/>
    </location>
</feature>
<comment type="similarity">
    <text evidence="1 8">Belongs to the cytochrome P450 family.</text>
</comment>
<feature type="chain" id="PRO_5042022650" description="Cytochrome P450" evidence="9">
    <location>
        <begin position="27"/>
        <end position="525"/>
    </location>
</feature>
<dbReference type="PRINTS" id="PR00385">
    <property type="entry name" value="P450"/>
</dbReference>
<dbReference type="GO" id="GO:0016705">
    <property type="term" value="F:oxidoreductase activity, acting on paired donors, with incorporation or reduction of molecular oxygen"/>
    <property type="evidence" value="ECO:0007669"/>
    <property type="project" value="InterPro"/>
</dbReference>
<evidence type="ECO:0000313" key="11">
    <source>
        <dbReference type="Proteomes" id="UP001202328"/>
    </source>
</evidence>
<evidence type="ECO:0000256" key="6">
    <source>
        <dbReference type="ARBA" id="ARBA00023033"/>
    </source>
</evidence>
<feature type="binding site" description="axial binding residue" evidence="7">
    <location>
        <position position="453"/>
    </location>
    <ligand>
        <name>heme</name>
        <dbReference type="ChEBI" id="CHEBI:30413"/>
    </ligand>
    <ligandPart>
        <name>Fe</name>
        <dbReference type="ChEBI" id="CHEBI:18248"/>
    </ligandPart>
</feature>
<evidence type="ECO:0000256" key="2">
    <source>
        <dbReference type="ARBA" id="ARBA00022617"/>
    </source>
</evidence>
<dbReference type="InterPro" id="IPR001128">
    <property type="entry name" value="Cyt_P450"/>
</dbReference>
<dbReference type="InterPro" id="IPR002401">
    <property type="entry name" value="Cyt_P450_E_grp-I"/>
</dbReference>
<dbReference type="AlphaFoldDB" id="A0AAD4SQ63"/>